<dbReference type="InterPro" id="IPR013780">
    <property type="entry name" value="Glyco_hydro_b"/>
</dbReference>
<dbReference type="PANTHER" id="PTHR11607:SF3">
    <property type="entry name" value="LYSOSOMAL ALPHA-MANNOSIDASE"/>
    <property type="match status" value="1"/>
</dbReference>
<dbReference type="InterPro" id="IPR041147">
    <property type="entry name" value="GH38_C"/>
</dbReference>
<dbReference type="InterPro" id="IPR000602">
    <property type="entry name" value="Glyco_hydro_38_N"/>
</dbReference>
<proteinExistence type="inferred from homology"/>
<evidence type="ECO:0000313" key="13">
    <source>
        <dbReference type="Proteomes" id="UP000790347"/>
    </source>
</evidence>
<evidence type="ECO:0000259" key="11">
    <source>
        <dbReference type="SMART" id="SM00872"/>
    </source>
</evidence>
<dbReference type="GO" id="GO:0004559">
    <property type="term" value="F:alpha-mannosidase activity"/>
    <property type="evidence" value="ECO:0007669"/>
    <property type="project" value="UniProtKB-EC"/>
</dbReference>
<evidence type="ECO:0000256" key="6">
    <source>
        <dbReference type="ARBA" id="ARBA00022833"/>
    </source>
</evidence>
<keyword evidence="10" id="KW-0732">Signal</keyword>
<comment type="cofactor">
    <cofactor evidence="10">
        <name>Zn(2+)</name>
        <dbReference type="ChEBI" id="CHEBI:29105"/>
    </cofactor>
    <text evidence="10">Binds 1 zinc ion per subunit.</text>
</comment>
<evidence type="ECO:0000256" key="10">
    <source>
        <dbReference type="RuleBase" id="RU361199"/>
    </source>
</evidence>
<dbReference type="InterPro" id="IPR011330">
    <property type="entry name" value="Glyco_hydro/deAcase_b/a-brl"/>
</dbReference>
<dbReference type="GO" id="GO:0005764">
    <property type="term" value="C:lysosome"/>
    <property type="evidence" value="ECO:0007669"/>
    <property type="project" value="TreeGrafter"/>
</dbReference>
<dbReference type="EMBL" id="ASGP02000008">
    <property type="protein sequence ID" value="KAH9493891.1"/>
    <property type="molecule type" value="Genomic_DNA"/>
</dbReference>
<keyword evidence="4 10" id="KW-0479">Metal-binding</keyword>
<dbReference type="InterPro" id="IPR028995">
    <property type="entry name" value="Glyco_hydro_57/38_cen_sf"/>
</dbReference>
<keyword evidence="6 10" id="KW-0862">Zinc</keyword>
<dbReference type="GO" id="GO:0006013">
    <property type="term" value="P:mannose metabolic process"/>
    <property type="evidence" value="ECO:0007669"/>
    <property type="project" value="InterPro"/>
</dbReference>
<comment type="similarity">
    <text evidence="2 10">Belongs to the glycosyl hydrolase 38 family.</text>
</comment>
<dbReference type="Gene3D" id="2.60.40.1180">
    <property type="entry name" value="Golgi alpha-mannosidase II"/>
    <property type="match status" value="1"/>
</dbReference>
<dbReference type="Pfam" id="PF01074">
    <property type="entry name" value="Glyco_hydro_38N"/>
    <property type="match status" value="1"/>
</dbReference>
<dbReference type="SUPFAM" id="SSF74650">
    <property type="entry name" value="Galactose mutarotase-like"/>
    <property type="match status" value="1"/>
</dbReference>
<dbReference type="FunFam" id="1.20.1270.50:FF:000002">
    <property type="entry name" value="Alpha-mannosidase"/>
    <property type="match status" value="1"/>
</dbReference>
<gene>
    <name evidence="12" type="primary">MAN2B1_3</name>
    <name evidence="12" type="ORF">DERF_014618</name>
</gene>
<reference evidence="12" key="1">
    <citation type="submission" date="2013-05" db="EMBL/GenBank/DDBJ databases">
        <authorList>
            <person name="Yim A.K.Y."/>
            <person name="Chan T.F."/>
            <person name="Ji K.M."/>
            <person name="Liu X.Y."/>
            <person name="Zhou J.W."/>
            <person name="Li R.Q."/>
            <person name="Yang K.Y."/>
            <person name="Li J."/>
            <person name="Li M."/>
            <person name="Law P.T.W."/>
            <person name="Wu Y.L."/>
            <person name="Cai Z.L."/>
            <person name="Qin H."/>
            <person name="Bao Y."/>
            <person name="Leung R.K.K."/>
            <person name="Ng P.K.S."/>
            <person name="Zou J."/>
            <person name="Zhong X.J."/>
            <person name="Ran P.X."/>
            <person name="Zhong N.S."/>
            <person name="Liu Z.G."/>
            <person name="Tsui S.K.W."/>
        </authorList>
    </citation>
    <scope>NUCLEOTIDE SEQUENCE</scope>
    <source>
        <strain evidence="12">Derf</strain>
        <tissue evidence="12">Whole organism</tissue>
    </source>
</reference>
<evidence type="ECO:0000256" key="3">
    <source>
        <dbReference type="ARBA" id="ARBA00012752"/>
    </source>
</evidence>
<dbReference type="SMART" id="SM00872">
    <property type="entry name" value="Alpha-mann_mid"/>
    <property type="match status" value="1"/>
</dbReference>
<protein>
    <recommendedName>
        <fullName evidence="3 10">Alpha-mannosidase</fullName>
        <ecNumber evidence="10">3.2.1.-</ecNumber>
    </recommendedName>
</protein>
<dbReference type="EC" id="3.2.1.-" evidence="10"/>
<feature type="signal peptide" evidence="10">
    <location>
        <begin position="1"/>
        <end position="27"/>
    </location>
</feature>
<dbReference type="AlphaFoldDB" id="A0A922HPE3"/>
<dbReference type="Pfam" id="PF07748">
    <property type="entry name" value="Glyco_hydro_38C"/>
    <property type="match status" value="1"/>
</dbReference>
<evidence type="ECO:0000256" key="7">
    <source>
        <dbReference type="ARBA" id="ARBA00023157"/>
    </source>
</evidence>
<dbReference type="Proteomes" id="UP000790347">
    <property type="component" value="Unassembled WGS sequence"/>
</dbReference>
<keyword evidence="9 10" id="KW-0326">Glycosidase</keyword>
<dbReference type="InterPro" id="IPR011682">
    <property type="entry name" value="Glyco_hydro_38_C"/>
</dbReference>
<keyword evidence="8" id="KW-0325">Glycoprotein</keyword>
<dbReference type="CDD" id="cd10810">
    <property type="entry name" value="GH38N_AMII_LAM_like"/>
    <property type="match status" value="1"/>
</dbReference>
<feature type="domain" description="Glycoside hydrolase family 38 central" evidence="11">
    <location>
        <begin position="378"/>
        <end position="453"/>
    </location>
</feature>
<feature type="chain" id="PRO_5038153850" description="Alpha-mannosidase" evidence="10">
    <location>
        <begin position="28"/>
        <end position="1034"/>
    </location>
</feature>
<name>A0A922HPE3_DERFA</name>
<evidence type="ECO:0000313" key="12">
    <source>
        <dbReference type="EMBL" id="KAH9493891.1"/>
    </source>
</evidence>
<dbReference type="InterPro" id="IPR050843">
    <property type="entry name" value="Glycosyl_Hydrlase_38"/>
</dbReference>
<dbReference type="GO" id="GO:0046872">
    <property type="term" value="F:metal ion binding"/>
    <property type="evidence" value="ECO:0007669"/>
    <property type="project" value="UniProtKB-KW"/>
</dbReference>
<dbReference type="InterPro" id="IPR015341">
    <property type="entry name" value="Glyco_hydro_38_cen"/>
</dbReference>
<evidence type="ECO:0000256" key="2">
    <source>
        <dbReference type="ARBA" id="ARBA00009792"/>
    </source>
</evidence>
<sequence>MKLKLLPLKLFAFSLLIIIPDVRIIHAVRIELEDDLPEKCDFRKCPTVVEISDPTKLYVHLVPHTHDDVGWLKTVDQYYYGTKQWIQNAGVQYILDTVIDELIRNKQRKFIYVETAYFWKWWLEQDEKMRSIVRELVRTGQFEFINGGWSMPDEATTHYQSLIDQSTWGLRRLNDTFGKCGRPRVTWQIDPFGHSREMASLYAQMGYDAMYFAREDYQDRRYRQYHHTLEHVWQGSDDLGNRSDIFTGMMQMGYGPPNGLDWDLVGGENDPIVDNKNSEEYNVPEIVEKFQKLARKYSYYYATNHIMFPMGTDFNYQSAHQWYKNMDKLIDAINGDQKSNVRTFYSTPTCYTKALWNSNHTWTSKNDDYFPYASDPHAYWTGYYTSRPSLKRMERVANNWLQACKQLDALAINNGRFDDNITNLREAMGILQHHDAVSGTEKQHVANDYARLLHKAIVECQQVISQSFGNIAKNLGLEFHSQPEQLQYCNELNISSCPITESGHSFTVTLYNPLSHPLSDHRIRLPVNEKFFYQVFDAKGHTIPAILIPIPEWIRDIPGRSHRYDSNVEIVFKVNVTALGIETYTIRSSLIATEKTARLIQGKRIDSNNIKLSGNNFDLYFDQNGQPIQIAVGQSFPFSFQNRFRYYEGAVGDNKLQINRSSGAYIFRPNAQRTYPYGHVVEAILYVDNNYGIVQEVHQRFDSNVGQIIRLTKDSKFVEFDYVIEPISILDNIGKEIVVQYQIKNYGNNGQFYTDANGRQLIYRKWNYRRTWPFEIEEPIAGNYYPVNSRIILGDHGRSMAVLTDRSQGGTSPSDGTIELMVHRRLLHDDGFGVDEALNETGIDGHGLVIRGRHRLLLFYDGHSDSDYHRPLSQQFYMEPIMAFSKLNKRQQQHHHHHYRQSISLNNYSLLETELPPQIHLLTLEQWSYGNLLIRLENIYQHNEYNSKKVTVNLRKLFTTFNIIDAEEMTLAANQPINALDDRLRFNYQSSFNNNKNDHNVGKPFDSNTMDVEIGPMEIRTFLIRISKNMSPQF</sequence>
<dbReference type="InterPro" id="IPR027291">
    <property type="entry name" value="Glyco_hydro_38_N_sf"/>
</dbReference>
<comment type="catalytic activity">
    <reaction evidence="1">
        <text>Hydrolysis of terminal, non-reducing alpha-D-mannose residues in alpha-D-mannosides.</text>
        <dbReference type="EC" id="3.2.1.24"/>
    </reaction>
</comment>
<evidence type="ECO:0000256" key="4">
    <source>
        <dbReference type="ARBA" id="ARBA00022723"/>
    </source>
</evidence>
<dbReference type="Pfam" id="PF09261">
    <property type="entry name" value="Alpha-mann_mid"/>
    <property type="match status" value="1"/>
</dbReference>
<keyword evidence="13" id="KW-1185">Reference proteome</keyword>
<evidence type="ECO:0000256" key="1">
    <source>
        <dbReference type="ARBA" id="ARBA00000365"/>
    </source>
</evidence>
<dbReference type="SUPFAM" id="SSF88688">
    <property type="entry name" value="Families 57/38 glycoside transferase middle domain"/>
    <property type="match status" value="1"/>
</dbReference>
<evidence type="ECO:0000256" key="8">
    <source>
        <dbReference type="ARBA" id="ARBA00023180"/>
    </source>
</evidence>
<dbReference type="InterPro" id="IPR011013">
    <property type="entry name" value="Gal_mutarotase_sf_dom"/>
</dbReference>
<evidence type="ECO:0000256" key="9">
    <source>
        <dbReference type="ARBA" id="ARBA00023295"/>
    </source>
</evidence>
<dbReference type="SUPFAM" id="SSF88713">
    <property type="entry name" value="Glycoside hydrolase/deacetylase"/>
    <property type="match status" value="1"/>
</dbReference>
<keyword evidence="7" id="KW-1015">Disulfide bond</keyword>
<dbReference type="PANTHER" id="PTHR11607">
    <property type="entry name" value="ALPHA-MANNOSIDASE"/>
    <property type="match status" value="1"/>
</dbReference>
<dbReference type="GO" id="GO:0030246">
    <property type="term" value="F:carbohydrate binding"/>
    <property type="evidence" value="ECO:0007669"/>
    <property type="project" value="InterPro"/>
</dbReference>
<dbReference type="FunFam" id="3.20.110.10:FF:000001">
    <property type="entry name" value="Alpha-mannosidase"/>
    <property type="match status" value="1"/>
</dbReference>
<organism evidence="12 13">
    <name type="scientific">Dermatophagoides farinae</name>
    <name type="common">American house dust mite</name>
    <dbReference type="NCBI Taxonomy" id="6954"/>
    <lineage>
        <taxon>Eukaryota</taxon>
        <taxon>Metazoa</taxon>
        <taxon>Ecdysozoa</taxon>
        <taxon>Arthropoda</taxon>
        <taxon>Chelicerata</taxon>
        <taxon>Arachnida</taxon>
        <taxon>Acari</taxon>
        <taxon>Acariformes</taxon>
        <taxon>Sarcoptiformes</taxon>
        <taxon>Astigmata</taxon>
        <taxon>Psoroptidia</taxon>
        <taxon>Analgoidea</taxon>
        <taxon>Pyroglyphidae</taxon>
        <taxon>Dermatophagoidinae</taxon>
        <taxon>Dermatophagoides</taxon>
    </lineage>
</organism>
<dbReference type="Gene3D" id="2.70.98.30">
    <property type="entry name" value="Golgi alpha-mannosidase II, domain 4"/>
    <property type="match status" value="1"/>
</dbReference>
<evidence type="ECO:0000256" key="5">
    <source>
        <dbReference type="ARBA" id="ARBA00022801"/>
    </source>
</evidence>
<accession>A0A922HPE3</accession>
<keyword evidence="5 10" id="KW-0378">Hydrolase</keyword>
<dbReference type="Gene3D" id="1.20.1270.50">
    <property type="entry name" value="Glycoside hydrolase family 38, central domain"/>
    <property type="match status" value="2"/>
</dbReference>
<dbReference type="Gene3D" id="3.20.110.10">
    <property type="entry name" value="Glycoside hydrolase 38, N terminal domain"/>
    <property type="match status" value="1"/>
</dbReference>
<dbReference type="Gene3D" id="2.60.40.1360">
    <property type="match status" value="1"/>
</dbReference>
<reference evidence="12" key="2">
    <citation type="journal article" date="2022" name="Res Sq">
        <title>Comparative Genomics Reveals Insights into the Divergent Evolution of Astigmatic Mites and Household Pest Adaptations.</title>
        <authorList>
            <person name="Xiong Q."/>
            <person name="Wan A.T.-Y."/>
            <person name="Liu X.-Y."/>
            <person name="Fung C.S.-H."/>
            <person name="Xiao X."/>
            <person name="Malainual N."/>
            <person name="Hou J."/>
            <person name="Wang L."/>
            <person name="Wang M."/>
            <person name="Yang K."/>
            <person name="Cui Y."/>
            <person name="Leung E."/>
            <person name="Nong W."/>
            <person name="Shin S.-K."/>
            <person name="Au S."/>
            <person name="Jeong K.Y."/>
            <person name="Chew F.T."/>
            <person name="Hui J."/>
            <person name="Leung T.F."/>
            <person name="Tungtrongchitr A."/>
            <person name="Zhong N."/>
            <person name="Liu Z."/>
            <person name="Tsui S."/>
        </authorList>
    </citation>
    <scope>NUCLEOTIDE SEQUENCE</scope>
    <source>
        <strain evidence="12">Derf</strain>
        <tissue evidence="12">Whole organism</tissue>
    </source>
</reference>
<dbReference type="Pfam" id="PF17677">
    <property type="entry name" value="Glyco_hydro38C2"/>
    <property type="match status" value="1"/>
</dbReference>
<comment type="caution">
    <text evidence="12">The sequence shown here is derived from an EMBL/GenBank/DDBJ whole genome shotgun (WGS) entry which is preliminary data.</text>
</comment>
<dbReference type="InterPro" id="IPR037094">
    <property type="entry name" value="Glyco_hydro_38_cen_sf"/>
</dbReference>
<dbReference type="FunFam" id="1.20.1270.50:FF:000003">
    <property type="entry name" value="Alpha-mannosidase"/>
    <property type="match status" value="1"/>
</dbReference>